<dbReference type="Gene3D" id="3.40.50.620">
    <property type="entry name" value="HUPs"/>
    <property type="match status" value="1"/>
</dbReference>
<protein>
    <submittedName>
        <fullName evidence="3">Universal stress protein</fullName>
    </submittedName>
</protein>
<proteinExistence type="inferred from homology"/>
<dbReference type="RefSeq" id="WP_125245903.1">
    <property type="nucleotide sequence ID" value="NZ_RSEB01000001.1"/>
</dbReference>
<evidence type="ECO:0000256" key="1">
    <source>
        <dbReference type="ARBA" id="ARBA00008791"/>
    </source>
</evidence>
<dbReference type="AlphaFoldDB" id="A0A426V3K3"/>
<dbReference type="SUPFAM" id="SSF52402">
    <property type="entry name" value="Adenine nucleotide alpha hydrolases-like"/>
    <property type="match status" value="1"/>
</dbReference>
<comment type="similarity">
    <text evidence="1">Belongs to the universal stress protein A family.</text>
</comment>
<organism evidence="3 4">
    <name type="scientific">Glycomyces terrestris</name>
    <dbReference type="NCBI Taxonomy" id="2493553"/>
    <lineage>
        <taxon>Bacteria</taxon>
        <taxon>Bacillati</taxon>
        <taxon>Actinomycetota</taxon>
        <taxon>Actinomycetes</taxon>
        <taxon>Glycomycetales</taxon>
        <taxon>Glycomycetaceae</taxon>
        <taxon>Glycomyces</taxon>
    </lineage>
</organism>
<dbReference type="EMBL" id="RSEB01000001">
    <property type="protein sequence ID" value="RRS01425.1"/>
    <property type="molecule type" value="Genomic_DNA"/>
</dbReference>
<sequence length="153" mass="15880">MSGRSHSDSAIIVGVDGSAPSLGALDWAMQYAALTGAPVLAVRAWQVPFASGADATAVSATEFVKAMGRELEQAVHEAALEHPRVRVATLLTEGRPGRVLLERSGHSALLVVGNCRRGRLVGAVIGSVTRYCITHGHGPVVVVPGRQQSKPAA</sequence>
<dbReference type="Proteomes" id="UP000277256">
    <property type="component" value="Unassembled WGS sequence"/>
</dbReference>
<dbReference type="PANTHER" id="PTHR46553">
    <property type="entry name" value="ADENINE NUCLEOTIDE ALPHA HYDROLASES-LIKE SUPERFAMILY PROTEIN"/>
    <property type="match status" value="1"/>
</dbReference>
<dbReference type="PANTHER" id="PTHR46553:SF3">
    <property type="entry name" value="ADENINE NUCLEOTIDE ALPHA HYDROLASES-LIKE SUPERFAMILY PROTEIN"/>
    <property type="match status" value="1"/>
</dbReference>
<dbReference type="PRINTS" id="PR01438">
    <property type="entry name" value="UNVRSLSTRESS"/>
</dbReference>
<dbReference type="InterPro" id="IPR014729">
    <property type="entry name" value="Rossmann-like_a/b/a_fold"/>
</dbReference>
<name>A0A426V3K3_9ACTN</name>
<dbReference type="InterPro" id="IPR006015">
    <property type="entry name" value="Universal_stress_UspA"/>
</dbReference>
<comment type="caution">
    <text evidence="3">The sequence shown here is derived from an EMBL/GenBank/DDBJ whole genome shotgun (WGS) entry which is preliminary data.</text>
</comment>
<keyword evidence="4" id="KW-1185">Reference proteome</keyword>
<dbReference type="OrthoDB" id="6174426at2"/>
<evidence type="ECO:0000313" key="4">
    <source>
        <dbReference type="Proteomes" id="UP000277256"/>
    </source>
</evidence>
<reference evidence="3 4" key="1">
    <citation type="submission" date="2018-12" db="EMBL/GenBank/DDBJ databases">
        <title>Glycomyces sp. YIM 121974 draft genome.</title>
        <authorList>
            <person name="Li Q."/>
        </authorList>
    </citation>
    <scope>NUCLEOTIDE SEQUENCE [LARGE SCALE GENOMIC DNA]</scope>
    <source>
        <strain evidence="3 4">YIM 121974</strain>
    </source>
</reference>
<gene>
    <name evidence="3" type="ORF">EIW28_01220</name>
</gene>
<dbReference type="Pfam" id="PF00582">
    <property type="entry name" value="Usp"/>
    <property type="match status" value="1"/>
</dbReference>
<evidence type="ECO:0000313" key="3">
    <source>
        <dbReference type="EMBL" id="RRS01425.1"/>
    </source>
</evidence>
<accession>A0A426V3K3</accession>
<dbReference type="InterPro" id="IPR006016">
    <property type="entry name" value="UspA"/>
</dbReference>
<evidence type="ECO:0000259" key="2">
    <source>
        <dbReference type="Pfam" id="PF00582"/>
    </source>
</evidence>
<feature type="domain" description="UspA" evidence="2">
    <location>
        <begin position="11"/>
        <end position="144"/>
    </location>
</feature>